<keyword evidence="8" id="KW-0604">Photosystem II</keyword>
<feature type="domain" description="BRX" evidence="11">
    <location>
        <begin position="327"/>
        <end position="387"/>
    </location>
</feature>
<evidence type="ECO:0000313" key="12">
    <source>
        <dbReference type="EMBL" id="KAA3486147.1"/>
    </source>
</evidence>
<comment type="similarity">
    <text evidence="2">Belongs to the BRX family.</text>
</comment>
<evidence type="ECO:0000256" key="3">
    <source>
        <dbReference type="ARBA" id="ARBA00022531"/>
    </source>
</evidence>
<feature type="region of interest" description="Disordered" evidence="9">
    <location>
        <begin position="1"/>
        <end position="34"/>
    </location>
</feature>
<keyword evidence="13" id="KW-1185">Reference proteome</keyword>
<feature type="compositionally biased region" description="Low complexity" evidence="9">
    <location>
        <begin position="297"/>
        <end position="306"/>
    </location>
</feature>
<dbReference type="Gene3D" id="1.20.5.510">
    <property type="entry name" value="Single helix bin"/>
    <property type="match status" value="1"/>
</dbReference>
<feature type="region of interest" description="Disordered" evidence="9">
    <location>
        <begin position="63"/>
        <end position="97"/>
    </location>
</feature>
<dbReference type="InterPro" id="IPR013591">
    <property type="entry name" value="Brevis_radix_dom"/>
</dbReference>
<dbReference type="Pfam" id="PF06596">
    <property type="entry name" value="PsbX"/>
    <property type="match status" value="1"/>
</dbReference>
<feature type="transmembrane region" description="Helical" evidence="10">
    <location>
        <begin position="521"/>
        <end position="542"/>
    </location>
</feature>
<dbReference type="InterPro" id="IPR009518">
    <property type="entry name" value="PSII_PsbX"/>
</dbReference>
<evidence type="ECO:0000256" key="9">
    <source>
        <dbReference type="SAM" id="MobiDB-lite"/>
    </source>
</evidence>
<comment type="caution">
    <text evidence="12">The sequence shown here is derived from an EMBL/GenBank/DDBJ whole genome shotgun (WGS) entry which is preliminary data.</text>
</comment>
<dbReference type="InterPro" id="IPR044532">
    <property type="entry name" value="BRX-like"/>
</dbReference>
<evidence type="ECO:0000256" key="8">
    <source>
        <dbReference type="ARBA" id="ARBA00023276"/>
    </source>
</evidence>
<organism evidence="12 13">
    <name type="scientific">Gossypium australe</name>
    <dbReference type="NCBI Taxonomy" id="47621"/>
    <lineage>
        <taxon>Eukaryota</taxon>
        <taxon>Viridiplantae</taxon>
        <taxon>Streptophyta</taxon>
        <taxon>Embryophyta</taxon>
        <taxon>Tracheophyta</taxon>
        <taxon>Spermatophyta</taxon>
        <taxon>Magnoliopsida</taxon>
        <taxon>eudicotyledons</taxon>
        <taxon>Gunneridae</taxon>
        <taxon>Pentapetalae</taxon>
        <taxon>rosids</taxon>
        <taxon>malvids</taxon>
        <taxon>Malvales</taxon>
        <taxon>Malvaceae</taxon>
        <taxon>Malvoideae</taxon>
        <taxon>Gossypium</taxon>
    </lineage>
</organism>
<sequence length="551" mass="60111">MLTCIARSKQPGDDSPSQLEETDSSATSSAKQNQAIKSLTSQLKDMALKASGVYRHCNPCTAQSRLRNSGESDAESDRSKWSYRRTGSSSSTTPRAWGKDMEARLKGISISSSSEEATPKSASGRRIQSVVFVEESEPKEWEAQVEPGVLITFVSLPHGGNDLKRIRFRSVLKCSLFSLTSREMFNKWQAQRWWAENYDRVMELYNVQRLHRQAFPLPTPPRRLSSKMESAEESPVTPPLTKERLPRNLYRPAGMGMGYSSSDSLDQHPMQARHYCDSGLTSTPKVSSISGAKTEISSMDASMRSSSSREADQSGELSISNASDLETEWVEQDEPGVYITIRALPGGKRELRRVRFRKLAISQSGRSTLFRTLRISEKYLGKCMLDCGGKRTEPGYMNNTCNLTKSNELRSNDGGGGVEGGGLKKESMAYSSAASMALPLAGATQNRMPSSEAFFKPLPVKPWRSMGAVKRPNGRLQVKAASSSFKEKAVTGLTAAALTTSMMIPEVAQAADGVTPSLKNFLLSIAAGGVVLVAIVGAVIGVSNFDPVKRT</sequence>
<name>A0A5B6WZP2_9ROSI</name>
<feature type="compositionally biased region" description="Low complexity" evidence="9">
    <location>
        <begin position="84"/>
        <end position="95"/>
    </location>
</feature>
<evidence type="ECO:0000256" key="7">
    <source>
        <dbReference type="ARBA" id="ARBA00023242"/>
    </source>
</evidence>
<reference evidence="13" key="1">
    <citation type="journal article" date="2019" name="Plant Biotechnol. J.">
        <title>Genome sequencing of the Australian wild diploid species Gossypium australe highlights disease resistance and delayed gland morphogenesis.</title>
        <authorList>
            <person name="Cai Y."/>
            <person name="Cai X."/>
            <person name="Wang Q."/>
            <person name="Wang P."/>
            <person name="Zhang Y."/>
            <person name="Cai C."/>
            <person name="Xu Y."/>
            <person name="Wang K."/>
            <person name="Zhou Z."/>
            <person name="Wang C."/>
            <person name="Geng S."/>
            <person name="Li B."/>
            <person name="Dong Q."/>
            <person name="Hou Y."/>
            <person name="Wang H."/>
            <person name="Ai P."/>
            <person name="Liu Z."/>
            <person name="Yi F."/>
            <person name="Sun M."/>
            <person name="An G."/>
            <person name="Cheng J."/>
            <person name="Zhang Y."/>
            <person name="Shi Q."/>
            <person name="Xie Y."/>
            <person name="Shi X."/>
            <person name="Chang Y."/>
            <person name="Huang F."/>
            <person name="Chen Y."/>
            <person name="Hong S."/>
            <person name="Mi L."/>
            <person name="Sun Q."/>
            <person name="Zhang L."/>
            <person name="Zhou B."/>
            <person name="Peng R."/>
            <person name="Zhang X."/>
            <person name="Liu F."/>
        </authorList>
    </citation>
    <scope>NUCLEOTIDE SEQUENCE [LARGE SCALE GENOMIC DNA]</scope>
    <source>
        <strain evidence="13">cv. PA1801</strain>
    </source>
</reference>
<evidence type="ECO:0000256" key="1">
    <source>
        <dbReference type="ARBA" id="ARBA00004123"/>
    </source>
</evidence>
<dbReference type="Proteomes" id="UP000325315">
    <property type="component" value="Unassembled WGS sequence"/>
</dbReference>
<evidence type="ECO:0000256" key="2">
    <source>
        <dbReference type="ARBA" id="ARBA00009057"/>
    </source>
</evidence>
<dbReference type="Pfam" id="PF08381">
    <property type="entry name" value="BRX"/>
    <property type="match status" value="2"/>
</dbReference>
<evidence type="ECO:0000256" key="4">
    <source>
        <dbReference type="ARBA" id="ARBA00022692"/>
    </source>
</evidence>
<feature type="domain" description="BRX" evidence="11">
    <location>
        <begin position="139"/>
        <end position="206"/>
    </location>
</feature>
<evidence type="ECO:0000256" key="6">
    <source>
        <dbReference type="ARBA" id="ARBA00023136"/>
    </source>
</evidence>
<keyword evidence="6 10" id="KW-0472">Membrane</keyword>
<comment type="subcellular location">
    <subcellularLocation>
        <location evidence="1">Nucleus</location>
    </subcellularLocation>
</comment>
<feature type="region of interest" description="Disordered" evidence="9">
    <location>
        <begin position="295"/>
        <end position="320"/>
    </location>
</feature>
<dbReference type="AlphaFoldDB" id="A0A5B6WZP2"/>
<dbReference type="FunFam" id="1.20.5.510:FF:000006">
    <property type="entry name" value="Photosystem II psbX protein"/>
    <property type="match status" value="1"/>
</dbReference>
<dbReference type="PROSITE" id="PS51514">
    <property type="entry name" value="BRX"/>
    <property type="match status" value="2"/>
</dbReference>
<dbReference type="EMBL" id="SMMG02000001">
    <property type="protein sequence ID" value="KAA3486147.1"/>
    <property type="molecule type" value="Genomic_DNA"/>
</dbReference>
<evidence type="ECO:0000256" key="10">
    <source>
        <dbReference type="SAM" id="Phobius"/>
    </source>
</evidence>
<protein>
    <submittedName>
        <fullName evidence="12">Protein Brevis radix-like 4</fullName>
    </submittedName>
</protein>
<dbReference type="GO" id="GO:0009523">
    <property type="term" value="C:photosystem II"/>
    <property type="evidence" value="ECO:0007669"/>
    <property type="project" value="UniProtKB-KW"/>
</dbReference>
<dbReference type="PANTHER" id="PTHR46058">
    <property type="entry name" value="PROTEIN BREVIS RADIX-LIKE 1"/>
    <property type="match status" value="1"/>
</dbReference>
<gene>
    <name evidence="12" type="ORF">EPI10_030095</name>
</gene>
<dbReference type="PANTHER" id="PTHR46058:SF3">
    <property type="entry name" value="PROTEIN BREVIS RADIX-LIKE 4"/>
    <property type="match status" value="1"/>
</dbReference>
<feature type="compositionally biased region" description="Polar residues" evidence="9">
    <location>
        <begin position="15"/>
        <end position="34"/>
    </location>
</feature>
<keyword evidence="4 10" id="KW-0812">Transmembrane</keyword>
<keyword evidence="5 10" id="KW-1133">Transmembrane helix</keyword>
<evidence type="ECO:0000259" key="11">
    <source>
        <dbReference type="PROSITE" id="PS51514"/>
    </source>
</evidence>
<dbReference type="Pfam" id="PF13713">
    <property type="entry name" value="BRX_N"/>
    <property type="match status" value="1"/>
</dbReference>
<evidence type="ECO:0000313" key="13">
    <source>
        <dbReference type="Proteomes" id="UP000325315"/>
    </source>
</evidence>
<dbReference type="OrthoDB" id="10250282at2759"/>
<dbReference type="GO" id="GO:0005634">
    <property type="term" value="C:nucleus"/>
    <property type="evidence" value="ECO:0007669"/>
    <property type="project" value="UniProtKB-SubCell"/>
</dbReference>
<evidence type="ECO:0000256" key="5">
    <source>
        <dbReference type="ARBA" id="ARBA00022989"/>
    </source>
</evidence>
<keyword evidence="3" id="KW-0602">Photosynthesis</keyword>
<dbReference type="GO" id="GO:0015979">
    <property type="term" value="P:photosynthesis"/>
    <property type="evidence" value="ECO:0007669"/>
    <property type="project" value="UniProtKB-KW"/>
</dbReference>
<proteinExistence type="inferred from homology"/>
<dbReference type="InterPro" id="IPR027988">
    <property type="entry name" value="BRX_N"/>
</dbReference>
<keyword evidence="7" id="KW-0539">Nucleus</keyword>
<accession>A0A5B6WZP2</accession>
<feature type="region of interest" description="Disordered" evidence="9">
    <location>
        <begin position="218"/>
        <end position="243"/>
    </location>
</feature>